<dbReference type="InterPro" id="IPR009000">
    <property type="entry name" value="Transl_B-barrel_sf"/>
</dbReference>
<dbReference type="InterPro" id="IPR050055">
    <property type="entry name" value="EF-Tu_GTPase"/>
</dbReference>
<dbReference type="CDD" id="cd03708">
    <property type="entry name" value="GTPBP_III"/>
    <property type="match status" value="1"/>
</dbReference>
<feature type="compositionally biased region" description="Basic residues" evidence="4">
    <location>
        <begin position="26"/>
        <end position="35"/>
    </location>
</feature>
<dbReference type="AlphaFoldDB" id="A0AAE1KKG7"/>
<name>A0AAE1KKG7_PETCI</name>
<accession>A0AAE1KKG7</accession>
<dbReference type="InterPro" id="IPR027417">
    <property type="entry name" value="P-loop_NTPase"/>
</dbReference>
<feature type="domain" description="Tr-type G" evidence="5">
    <location>
        <begin position="239"/>
        <end position="471"/>
    </location>
</feature>
<dbReference type="PROSITE" id="PS51722">
    <property type="entry name" value="G_TR_2"/>
    <property type="match status" value="1"/>
</dbReference>
<feature type="region of interest" description="Disordered" evidence="4">
    <location>
        <begin position="84"/>
        <end position="121"/>
    </location>
</feature>
<dbReference type="CDD" id="cd03694">
    <property type="entry name" value="GTPBP_II"/>
    <property type="match status" value="1"/>
</dbReference>
<dbReference type="GO" id="GO:0005525">
    <property type="term" value="F:GTP binding"/>
    <property type="evidence" value="ECO:0007669"/>
    <property type="project" value="UniProtKB-KW"/>
</dbReference>
<keyword evidence="7" id="KW-1185">Reference proteome</keyword>
<evidence type="ECO:0000313" key="6">
    <source>
        <dbReference type="EMBL" id="KAK3875183.1"/>
    </source>
</evidence>
<feature type="compositionally biased region" description="Basic and acidic residues" evidence="4">
    <location>
        <begin position="36"/>
        <end position="48"/>
    </location>
</feature>
<keyword evidence="2" id="KW-0547">Nucleotide-binding</keyword>
<dbReference type="PANTHER" id="PTHR43721">
    <property type="entry name" value="ELONGATION FACTOR TU-RELATED"/>
    <property type="match status" value="1"/>
</dbReference>
<comment type="similarity">
    <text evidence="1">Belongs to the TRAFAC class translation factor GTPase superfamily. Classic translation factor GTPase family. EF-Tu/EF-1A subfamily.</text>
</comment>
<sequence length="674" mass="74819">MEEAEDAGFVSLFGPDEPKVNTKERNKNKKNKRKNKQENSEERTKQDEEATMDTFLGLFDPSLEDESPDIDDINGNMCHDGLGHRGNTNFNNHNNNNNNNSNNNKRRGGSTLGGVRRGPSVAILPDQLPSEPQDGNIEYKLKLVNPNHERFKRLVSQMQWRLREGLGEAIYEIGVEDSGILLGLTQEELEASMCTLRRMAWQLGASLTVIREKNITGINGQVRKAAEVLVRKVPDDQYSIELRMAVLGNSDVGKSTLLGVLTRGELDNGRGCARLNVFRHRHEVCSGKTSSISLQLMGFDSQGNVIDQRCSRSRDYEDEDMCSQSTKIINFIDLAGDQKYLKTTVFGLSGYCPHYAVLVVSAFSGVAPVTEEHLSLARALEVPIVIVVTKTDLASPLQTNTTIADLTRVLTQPGYKRVPWLIQNEDDAITAGSTQLDSNVVPIFRVSSVTGDGLALLKKFLFVLPPRISNKEKEKLEQEPAEFQIDEVFHVDHSVVVGGLLTKGVITQGTTLLLGPMDNCSFMPVTVGSIHRNKVPCRVVCAGQSASLCLRGSHLYLRKGMKLTSVEARPRACFYFQARTQVLHHTSRICRGYQATVHIGNVRQTAVVEGILGSRSLHTDDRASVIFRFLRQPELVHIGARLLFRQGSTKGIGKVIQVFEEEPDNIDIYNGLVR</sequence>
<dbReference type="InterPro" id="IPR000795">
    <property type="entry name" value="T_Tr_GTP-bd_dom"/>
</dbReference>
<dbReference type="EMBL" id="JAWQEG010001998">
    <property type="protein sequence ID" value="KAK3875183.1"/>
    <property type="molecule type" value="Genomic_DNA"/>
</dbReference>
<dbReference type="SUPFAM" id="SSF50447">
    <property type="entry name" value="Translation proteins"/>
    <property type="match status" value="1"/>
</dbReference>
<dbReference type="Pfam" id="PF00009">
    <property type="entry name" value="GTP_EFTU"/>
    <property type="match status" value="1"/>
</dbReference>
<feature type="compositionally biased region" description="Basic and acidic residues" evidence="4">
    <location>
        <begin position="16"/>
        <end position="25"/>
    </location>
</feature>
<dbReference type="InterPro" id="IPR035531">
    <property type="entry name" value="GTPBP1-like"/>
</dbReference>
<dbReference type="Gene3D" id="3.40.50.300">
    <property type="entry name" value="P-loop containing nucleotide triphosphate hydrolases"/>
    <property type="match status" value="1"/>
</dbReference>
<feature type="compositionally biased region" description="Low complexity" evidence="4">
    <location>
        <begin position="87"/>
        <end position="103"/>
    </location>
</feature>
<dbReference type="GO" id="GO:0003924">
    <property type="term" value="F:GTPase activity"/>
    <property type="evidence" value="ECO:0007669"/>
    <property type="project" value="InterPro"/>
</dbReference>
<evidence type="ECO:0000256" key="3">
    <source>
        <dbReference type="ARBA" id="ARBA00023134"/>
    </source>
</evidence>
<protein>
    <recommendedName>
        <fullName evidence="5">Tr-type G domain-containing protein</fullName>
    </recommendedName>
</protein>
<dbReference type="SUPFAM" id="SSF50465">
    <property type="entry name" value="EF-Tu/eEF-1alpha/eIF2-gamma C-terminal domain"/>
    <property type="match status" value="1"/>
</dbReference>
<reference evidence="6" key="1">
    <citation type="submission" date="2023-10" db="EMBL/GenBank/DDBJ databases">
        <title>Genome assemblies of two species of porcelain crab, Petrolisthes cinctipes and Petrolisthes manimaculis (Anomura: Porcellanidae).</title>
        <authorList>
            <person name="Angst P."/>
        </authorList>
    </citation>
    <scope>NUCLEOTIDE SEQUENCE</scope>
    <source>
        <strain evidence="6">PB745_01</strain>
        <tissue evidence="6">Gill</tissue>
    </source>
</reference>
<dbReference type="Gene3D" id="2.40.30.10">
    <property type="entry name" value="Translation factors"/>
    <property type="match status" value="1"/>
</dbReference>
<gene>
    <name evidence="6" type="ORF">Pcinc_019923</name>
</gene>
<dbReference type="GO" id="GO:0003746">
    <property type="term" value="F:translation elongation factor activity"/>
    <property type="evidence" value="ECO:0007669"/>
    <property type="project" value="TreeGrafter"/>
</dbReference>
<evidence type="ECO:0000256" key="1">
    <source>
        <dbReference type="ARBA" id="ARBA00007249"/>
    </source>
</evidence>
<comment type="caution">
    <text evidence="6">The sequence shown here is derived from an EMBL/GenBank/DDBJ whole genome shotgun (WGS) entry which is preliminary data.</text>
</comment>
<evidence type="ECO:0000256" key="4">
    <source>
        <dbReference type="SAM" id="MobiDB-lite"/>
    </source>
</evidence>
<proteinExistence type="inferred from homology"/>
<dbReference type="InterPro" id="IPR009001">
    <property type="entry name" value="Transl_elong_EF1A/Init_IF2_C"/>
</dbReference>
<evidence type="ECO:0000259" key="5">
    <source>
        <dbReference type="PROSITE" id="PS51722"/>
    </source>
</evidence>
<dbReference type="FunFam" id="3.40.50.300:FF:000091">
    <property type="entry name" value="Probable GTP-binding protein 1"/>
    <property type="match status" value="1"/>
</dbReference>
<keyword evidence="3" id="KW-0342">GTP-binding</keyword>
<dbReference type="Proteomes" id="UP001286313">
    <property type="component" value="Unassembled WGS sequence"/>
</dbReference>
<feature type="region of interest" description="Disordered" evidence="4">
    <location>
        <begin position="1"/>
        <end position="52"/>
    </location>
</feature>
<dbReference type="CDD" id="cd04165">
    <property type="entry name" value="GTPBP1_like"/>
    <property type="match status" value="1"/>
</dbReference>
<organism evidence="6 7">
    <name type="scientific">Petrolisthes cinctipes</name>
    <name type="common">Flat porcelain crab</name>
    <dbReference type="NCBI Taxonomy" id="88211"/>
    <lineage>
        <taxon>Eukaryota</taxon>
        <taxon>Metazoa</taxon>
        <taxon>Ecdysozoa</taxon>
        <taxon>Arthropoda</taxon>
        <taxon>Crustacea</taxon>
        <taxon>Multicrustacea</taxon>
        <taxon>Malacostraca</taxon>
        <taxon>Eumalacostraca</taxon>
        <taxon>Eucarida</taxon>
        <taxon>Decapoda</taxon>
        <taxon>Pleocyemata</taxon>
        <taxon>Anomura</taxon>
        <taxon>Galatheoidea</taxon>
        <taxon>Porcellanidae</taxon>
        <taxon>Petrolisthes</taxon>
    </lineage>
</organism>
<dbReference type="SUPFAM" id="SSF52540">
    <property type="entry name" value="P-loop containing nucleoside triphosphate hydrolases"/>
    <property type="match status" value="1"/>
</dbReference>
<dbReference type="PANTHER" id="PTHR43721:SF3">
    <property type="entry name" value="GTP-BINDING PROTEIN 2"/>
    <property type="match status" value="1"/>
</dbReference>
<evidence type="ECO:0000256" key="2">
    <source>
        <dbReference type="ARBA" id="ARBA00022741"/>
    </source>
</evidence>
<evidence type="ECO:0000313" key="7">
    <source>
        <dbReference type="Proteomes" id="UP001286313"/>
    </source>
</evidence>